<dbReference type="Gene3D" id="2.120.10.30">
    <property type="entry name" value="TolB, C-terminal domain"/>
    <property type="match status" value="1"/>
</dbReference>
<evidence type="ECO:0000313" key="3">
    <source>
        <dbReference type="EMBL" id="SNR63942.1"/>
    </source>
</evidence>
<protein>
    <submittedName>
        <fullName evidence="3">Dehydrogenase, PQQ-dependent, s-GDH family</fullName>
    </submittedName>
</protein>
<reference evidence="4" key="1">
    <citation type="submission" date="2017-06" db="EMBL/GenBank/DDBJ databases">
        <authorList>
            <person name="Varghese N."/>
            <person name="Submissions S."/>
        </authorList>
    </citation>
    <scope>NUCLEOTIDE SEQUENCE [LARGE SCALE GENOMIC DNA]</scope>
    <source>
        <strain evidence="4">DSM 28041</strain>
    </source>
</reference>
<feature type="signal peptide" evidence="1">
    <location>
        <begin position="1"/>
        <end position="20"/>
    </location>
</feature>
<dbReference type="SUPFAM" id="SSF50952">
    <property type="entry name" value="Soluble quinoprotein glucose dehydrogenase"/>
    <property type="match status" value="1"/>
</dbReference>
<dbReference type="AlphaFoldDB" id="A0A238XYZ2"/>
<accession>A0A238XYZ2</accession>
<dbReference type="Proteomes" id="UP000198310">
    <property type="component" value="Unassembled WGS sequence"/>
</dbReference>
<evidence type="ECO:0000313" key="4">
    <source>
        <dbReference type="Proteomes" id="UP000198310"/>
    </source>
</evidence>
<proteinExistence type="predicted"/>
<feature type="domain" description="Glucose/Sorbosone dehydrogenase" evidence="2">
    <location>
        <begin position="390"/>
        <end position="467"/>
    </location>
</feature>
<sequence length="574" mass="62820">MRLRFSLIWVLWGAMVVRGAAQTVTGPQGEQFTRRVITEKLSDPWEVAYGPDNFLWVTEARGYRVSRINPSTGARQVVLDLSKNREFPRYDKVPDSLDGGKPWPQGGLMGLALHPQLLTGKPYVYLAYIYQFEGAKQPDKGSRPNHGGNYFTTRLVRYEYNAAQQQLTRPVILCDTIPGSNDHNAGRLLIAPVAGRDYLFYSVGDLGAGQFENGGRPNHAQNARFYEGKVLRFSLEPDTDEKPTDQWIPNDNPFNAGVQNAVWSLGHRNAQGLAYAVVGGTGRLYASEHGPFSDDEINLIERGKNYGHPLVIGLTDGNYNGLAAAASDQASLPGRWHTTYPTISSEKANATLLGANYRDPIASLYPLSNAFLTTVLTRIRSHTPDDPTWNSEAPSSLAVYTATAIPGWQNSLLIPTLKKGKLIRLKLTANGSGVASDTLMYFKGPVRYRDLAFSPDGTKLYLATDSASITSGPSEEAPKGTACQGCLLEFTYVSGGTATTPTQGSSTMTPEKAFQTTMSLVKSLKPKDRRVKRAGLPAAQQPVFDLFLKPEMTAEEKTRAQRSAPALLVALRQQ</sequence>
<dbReference type="RefSeq" id="WP_089332852.1">
    <property type="nucleotide sequence ID" value="NZ_FZNS01000004.1"/>
</dbReference>
<dbReference type="EMBL" id="FZNS01000004">
    <property type="protein sequence ID" value="SNR63942.1"/>
    <property type="molecule type" value="Genomic_DNA"/>
</dbReference>
<evidence type="ECO:0000259" key="2">
    <source>
        <dbReference type="Pfam" id="PF07995"/>
    </source>
</evidence>
<keyword evidence="4" id="KW-1185">Reference proteome</keyword>
<keyword evidence="1" id="KW-0732">Signal</keyword>
<dbReference type="PANTHER" id="PTHR19328:SF13">
    <property type="entry name" value="HIPL1 PROTEIN"/>
    <property type="match status" value="1"/>
</dbReference>
<feature type="domain" description="Glucose/Sorbosone dehydrogenase" evidence="2">
    <location>
        <begin position="41"/>
        <end position="322"/>
    </location>
</feature>
<dbReference type="InterPro" id="IPR011041">
    <property type="entry name" value="Quinoprot_gluc/sorb_DH_b-prop"/>
</dbReference>
<dbReference type="InterPro" id="IPR011042">
    <property type="entry name" value="6-blade_b-propeller_TolB-like"/>
</dbReference>
<dbReference type="Pfam" id="PF07995">
    <property type="entry name" value="GSDH"/>
    <property type="match status" value="2"/>
</dbReference>
<gene>
    <name evidence="3" type="ORF">SAMN06269173_104495</name>
</gene>
<name>A0A238XYZ2_9BACT</name>
<organism evidence="3 4">
    <name type="scientific">Hymenobacter mucosus</name>
    <dbReference type="NCBI Taxonomy" id="1411120"/>
    <lineage>
        <taxon>Bacteria</taxon>
        <taxon>Pseudomonadati</taxon>
        <taxon>Bacteroidota</taxon>
        <taxon>Cytophagia</taxon>
        <taxon>Cytophagales</taxon>
        <taxon>Hymenobacteraceae</taxon>
        <taxon>Hymenobacter</taxon>
    </lineage>
</organism>
<dbReference type="PANTHER" id="PTHR19328">
    <property type="entry name" value="HEDGEHOG-INTERACTING PROTEIN"/>
    <property type="match status" value="1"/>
</dbReference>
<evidence type="ECO:0000256" key="1">
    <source>
        <dbReference type="SAM" id="SignalP"/>
    </source>
</evidence>
<feature type="chain" id="PRO_5012737518" evidence="1">
    <location>
        <begin position="21"/>
        <end position="574"/>
    </location>
</feature>
<dbReference type="InterPro" id="IPR012938">
    <property type="entry name" value="Glc/Sorbosone_DH"/>
</dbReference>